<evidence type="ECO:0000313" key="9">
    <source>
        <dbReference type="EMBL" id="SJN19815.1"/>
    </source>
</evidence>
<dbReference type="PROSITE" id="PS00086">
    <property type="entry name" value="CYTOCHROME_P450"/>
    <property type="match status" value="1"/>
</dbReference>
<evidence type="ECO:0000256" key="1">
    <source>
        <dbReference type="ARBA" id="ARBA00001933"/>
    </source>
</evidence>
<evidence type="ECO:0000256" key="4">
    <source>
        <dbReference type="ARBA" id="ARBA00022679"/>
    </source>
</evidence>
<dbReference type="InterPro" id="IPR015424">
    <property type="entry name" value="PyrdxlP-dep_Trfase"/>
</dbReference>
<evidence type="ECO:0000313" key="10">
    <source>
        <dbReference type="Proteomes" id="UP000196230"/>
    </source>
</evidence>
<keyword evidence="4 9" id="KW-0808">Transferase</keyword>
<evidence type="ECO:0000256" key="3">
    <source>
        <dbReference type="ARBA" id="ARBA00013187"/>
    </source>
</evidence>
<evidence type="ECO:0000259" key="8">
    <source>
        <dbReference type="Pfam" id="PF00155"/>
    </source>
</evidence>
<dbReference type="Pfam" id="PF00155">
    <property type="entry name" value="Aminotran_1_2"/>
    <property type="match status" value="1"/>
</dbReference>
<name>A0A1R4IJB4_9MICC</name>
<dbReference type="Gene3D" id="3.40.640.10">
    <property type="entry name" value="Type I PLP-dependent aspartate aminotransferase-like (Major domain)"/>
    <property type="match status" value="1"/>
</dbReference>
<dbReference type="EMBL" id="FUKP01000017">
    <property type="protein sequence ID" value="SJN19815.1"/>
    <property type="molecule type" value="Genomic_DNA"/>
</dbReference>
<dbReference type="Proteomes" id="UP000196230">
    <property type="component" value="Unassembled WGS sequence"/>
</dbReference>
<accession>A0A1R4IJB4</accession>
<dbReference type="PRINTS" id="PR00359">
    <property type="entry name" value="BP450"/>
</dbReference>
<keyword evidence="5" id="KW-0663">Pyridoxal phosphate</keyword>
<proteinExistence type="inferred from homology"/>
<dbReference type="RefSeq" id="WP_245829749.1">
    <property type="nucleotide sequence ID" value="NZ_FUKP01000017.1"/>
</dbReference>
<keyword evidence="9" id="KW-0012">Acyltransferase</keyword>
<dbReference type="PANTHER" id="PTHR13693:SF100">
    <property type="entry name" value="8-AMINO-7-OXONONANOATE SYNTHASE"/>
    <property type="match status" value="1"/>
</dbReference>
<evidence type="ECO:0000256" key="7">
    <source>
        <dbReference type="SAM" id="MobiDB-lite"/>
    </source>
</evidence>
<dbReference type="GO" id="GO:0008710">
    <property type="term" value="F:8-amino-7-oxononanoate synthase activity"/>
    <property type="evidence" value="ECO:0007669"/>
    <property type="project" value="UniProtKB-EC"/>
</dbReference>
<dbReference type="AlphaFoldDB" id="A0A1R4IJB4"/>
<dbReference type="SUPFAM" id="SSF48264">
    <property type="entry name" value="Cytochrome P450"/>
    <property type="match status" value="1"/>
</dbReference>
<feature type="region of interest" description="Disordered" evidence="7">
    <location>
        <begin position="1"/>
        <end position="20"/>
    </location>
</feature>
<protein>
    <recommendedName>
        <fullName evidence="3">8-amino-7-oxononanoate synthase</fullName>
        <ecNumber evidence="3">2.3.1.47</ecNumber>
    </recommendedName>
</protein>
<dbReference type="InterPro" id="IPR015422">
    <property type="entry name" value="PyrdxlP-dep_Trfase_small"/>
</dbReference>
<dbReference type="InterPro" id="IPR036396">
    <property type="entry name" value="Cyt_P450_sf"/>
</dbReference>
<dbReference type="Gene3D" id="1.10.630.10">
    <property type="entry name" value="Cytochrome P450"/>
    <property type="match status" value="1"/>
</dbReference>
<comment type="cofactor">
    <cofactor evidence="1">
        <name>pyridoxal 5'-phosphate</name>
        <dbReference type="ChEBI" id="CHEBI:597326"/>
    </cofactor>
</comment>
<dbReference type="GO" id="GO:0009102">
    <property type="term" value="P:biotin biosynthetic process"/>
    <property type="evidence" value="ECO:0007669"/>
    <property type="project" value="TreeGrafter"/>
</dbReference>
<dbReference type="EC" id="2.3.1.47" evidence="3"/>
<comment type="catalytic activity">
    <reaction evidence="6">
        <text>6-carboxyhexanoyl-[ACP] + L-alanine + H(+) = (8S)-8-amino-7-oxononanoate + holo-[ACP] + CO2</text>
        <dbReference type="Rhea" id="RHEA:42288"/>
        <dbReference type="Rhea" id="RHEA-COMP:9685"/>
        <dbReference type="Rhea" id="RHEA-COMP:9955"/>
        <dbReference type="ChEBI" id="CHEBI:15378"/>
        <dbReference type="ChEBI" id="CHEBI:16526"/>
        <dbReference type="ChEBI" id="CHEBI:57972"/>
        <dbReference type="ChEBI" id="CHEBI:64479"/>
        <dbReference type="ChEBI" id="CHEBI:78846"/>
        <dbReference type="ChEBI" id="CHEBI:149468"/>
        <dbReference type="EC" id="2.3.1.47"/>
    </reaction>
</comment>
<evidence type="ECO:0000256" key="5">
    <source>
        <dbReference type="ARBA" id="ARBA00022898"/>
    </source>
</evidence>
<dbReference type="GO" id="GO:0020037">
    <property type="term" value="F:heme binding"/>
    <property type="evidence" value="ECO:0007669"/>
    <property type="project" value="InterPro"/>
</dbReference>
<dbReference type="GO" id="GO:0030170">
    <property type="term" value="F:pyridoxal phosphate binding"/>
    <property type="evidence" value="ECO:0007669"/>
    <property type="project" value="InterPro"/>
</dbReference>
<gene>
    <name evidence="9" type="ORF">FM125_02780</name>
</gene>
<dbReference type="InterPro" id="IPR017972">
    <property type="entry name" value="Cyt_P450_CS"/>
</dbReference>
<dbReference type="SUPFAM" id="SSF53383">
    <property type="entry name" value="PLP-dependent transferases"/>
    <property type="match status" value="1"/>
</dbReference>
<dbReference type="GO" id="GO:0004497">
    <property type="term" value="F:monooxygenase activity"/>
    <property type="evidence" value="ECO:0007669"/>
    <property type="project" value="InterPro"/>
</dbReference>
<feature type="domain" description="Aminotransferase class I/classII large" evidence="8">
    <location>
        <begin position="48"/>
        <end position="409"/>
    </location>
</feature>
<dbReference type="Gene3D" id="3.90.1150.10">
    <property type="entry name" value="Aspartate Aminotransferase, domain 1"/>
    <property type="match status" value="1"/>
</dbReference>
<dbReference type="PANTHER" id="PTHR13693">
    <property type="entry name" value="CLASS II AMINOTRANSFERASE/8-AMINO-7-OXONONANOATE SYNTHASE"/>
    <property type="match status" value="1"/>
</dbReference>
<dbReference type="InterPro" id="IPR050087">
    <property type="entry name" value="AON_synthase_class-II"/>
</dbReference>
<dbReference type="InterPro" id="IPR015421">
    <property type="entry name" value="PyrdxlP-dep_Trfase_major"/>
</dbReference>
<comment type="similarity">
    <text evidence="2">Belongs to the cytochrome P450 family.</text>
</comment>
<dbReference type="GO" id="GO:0005506">
    <property type="term" value="F:iron ion binding"/>
    <property type="evidence" value="ECO:0007669"/>
    <property type="project" value="InterPro"/>
</dbReference>
<feature type="compositionally biased region" description="Polar residues" evidence="7">
    <location>
        <begin position="1"/>
        <end position="13"/>
    </location>
</feature>
<sequence length="823" mass="84893">MSTAEAVAATSTPADPWSSWLRSRADVRARRGLERRADPPEPGTPSSDVVDLAANDYLGLAAHPDVRAAAARVATEGPVGARASRVVTGTHPAHADLESAAAALAGADAALAFSSGYTANLGVLGALAGPGTAFLLDEHAHASLRDGAALAATARSGAFTSLPGASVTTVEHNSVPAFRAALDRLRAEGRARRIVLVVESLYSVLGDEADLPALAALAAEHGALLVVDEAHSLGVVPGGSRAGALGLWAGQAPVVVTATCSKALGGQGGLALFGGPDAQSWRDHVLNTARTFVFDTALAPVLAASAAAACRIAATGEPAARLARARETAVDVLTRRPELAGHVEVGAGAVHSIRMPGPEQAVAAAAELRAHGVLVGCFRPPSVPDGVARLRVSVTTAVPEPRLRAALEAVASVAARAWGASTGCPFSHGDPRPEAVRGDHLRISDPADLRRVLTDPGTFASDNALTAVVPLSGPARRILAAARFRLPPVLAFAGGEEHRAVRRVVAPFFSPAKVREARGRILATTRTALTAALADTGRAGGAVDLATTVAAAVPARVMSALTGVPNPPEAQLHRWSADSLELFWGWPDEDRQLRLARSAADFHRWLRGAVVEARGDDAQPGNLFAALHEAGVDDERIVSLGYFLVIAGQETTRLLISTALTRALADPARWAALGAGADGGAGADAAEAAAAELVAECLRTSSSVPTWRRLATADVRVGEHEIRAGDELLLHLSGEQHDDARLAFGFGLHRCLGAGLAELETALVVREVARLLPGARLTGPPATWLRLLSFQAPQHVLVTPGPWHGGEDTRIEQSGVDACASRS</sequence>
<evidence type="ECO:0000256" key="6">
    <source>
        <dbReference type="ARBA" id="ARBA00047715"/>
    </source>
</evidence>
<evidence type="ECO:0000256" key="2">
    <source>
        <dbReference type="ARBA" id="ARBA00010617"/>
    </source>
</evidence>
<dbReference type="GO" id="GO:0016705">
    <property type="term" value="F:oxidoreductase activity, acting on paired donors, with incorporation or reduction of molecular oxygen"/>
    <property type="evidence" value="ECO:0007669"/>
    <property type="project" value="InterPro"/>
</dbReference>
<dbReference type="InterPro" id="IPR004839">
    <property type="entry name" value="Aminotransferase_I/II_large"/>
</dbReference>
<reference evidence="9 10" key="1">
    <citation type="submission" date="2017-02" db="EMBL/GenBank/DDBJ databases">
        <authorList>
            <person name="Peterson S.W."/>
        </authorList>
    </citation>
    <scope>NUCLEOTIDE SEQUENCE [LARGE SCALE GENOMIC DNA]</scope>
    <source>
        <strain evidence="9 10">2B3F</strain>
    </source>
</reference>
<dbReference type="InterPro" id="IPR002397">
    <property type="entry name" value="Cyt_P450_B"/>
</dbReference>
<organism evidence="9 10">
    <name type="scientific">Micrococcus lylae</name>
    <dbReference type="NCBI Taxonomy" id="1273"/>
    <lineage>
        <taxon>Bacteria</taxon>
        <taxon>Bacillati</taxon>
        <taxon>Actinomycetota</taxon>
        <taxon>Actinomycetes</taxon>
        <taxon>Micrococcales</taxon>
        <taxon>Micrococcaceae</taxon>
        <taxon>Micrococcus</taxon>
    </lineage>
</organism>